<dbReference type="RefSeq" id="WP_270045797.1">
    <property type="nucleotide sequence ID" value="NZ_JAPDOD010000068.1"/>
</dbReference>
<dbReference type="Gene3D" id="3.20.20.330">
    <property type="entry name" value="Homocysteine-binding-like domain"/>
    <property type="match status" value="1"/>
</dbReference>
<gene>
    <name evidence="4" type="ORF">OM076_40120</name>
</gene>
<evidence type="ECO:0000259" key="3">
    <source>
        <dbReference type="Pfam" id="PF02574"/>
    </source>
</evidence>
<keyword evidence="5" id="KW-1185">Reference proteome</keyword>
<feature type="domain" description="Hcy-binding" evidence="3">
    <location>
        <begin position="42"/>
        <end position="176"/>
    </location>
</feature>
<dbReference type="Pfam" id="PF02574">
    <property type="entry name" value="S-methyl_trans"/>
    <property type="match status" value="1"/>
</dbReference>
<evidence type="ECO:0000313" key="5">
    <source>
        <dbReference type="Proteomes" id="UP001149140"/>
    </source>
</evidence>
<proteinExistence type="predicted"/>
<evidence type="ECO:0000256" key="2">
    <source>
        <dbReference type="ARBA" id="ARBA00022679"/>
    </source>
</evidence>
<dbReference type="EMBL" id="JAPDOD010000068">
    <property type="protein sequence ID" value="MDA0166539.1"/>
    <property type="molecule type" value="Genomic_DNA"/>
</dbReference>
<dbReference type="GO" id="GO:0008168">
    <property type="term" value="F:methyltransferase activity"/>
    <property type="evidence" value="ECO:0007669"/>
    <property type="project" value="UniProtKB-KW"/>
</dbReference>
<keyword evidence="1" id="KW-0489">Methyltransferase</keyword>
<dbReference type="InterPro" id="IPR036589">
    <property type="entry name" value="HCY_dom_sf"/>
</dbReference>
<dbReference type="Proteomes" id="UP001149140">
    <property type="component" value="Unassembled WGS sequence"/>
</dbReference>
<evidence type="ECO:0000256" key="1">
    <source>
        <dbReference type="ARBA" id="ARBA00022603"/>
    </source>
</evidence>
<protein>
    <submittedName>
        <fullName evidence="4">Homocysteine S-methyltransferase family protein</fullName>
    </submittedName>
</protein>
<organism evidence="4 5">
    <name type="scientific">Solirubrobacter ginsenosidimutans</name>
    <dbReference type="NCBI Taxonomy" id="490573"/>
    <lineage>
        <taxon>Bacteria</taxon>
        <taxon>Bacillati</taxon>
        <taxon>Actinomycetota</taxon>
        <taxon>Thermoleophilia</taxon>
        <taxon>Solirubrobacterales</taxon>
        <taxon>Solirubrobacteraceae</taxon>
        <taxon>Solirubrobacter</taxon>
    </lineage>
</organism>
<name>A0A9X3N181_9ACTN</name>
<keyword evidence="2" id="KW-0808">Transferase</keyword>
<dbReference type="AlphaFoldDB" id="A0A9X3N181"/>
<dbReference type="SUPFAM" id="SSF82282">
    <property type="entry name" value="Homocysteine S-methyltransferase"/>
    <property type="match status" value="1"/>
</dbReference>
<accession>A0A9X3N181</accession>
<evidence type="ECO:0000313" key="4">
    <source>
        <dbReference type="EMBL" id="MDA0166539.1"/>
    </source>
</evidence>
<dbReference type="GO" id="GO:0032259">
    <property type="term" value="P:methylation"/>
    <property type="evidence" value="ECO:0007669"/>
    <property type="project" value="UniProtKB-KW"/>
</dbReference>
<reference evidence="4" key="1">
    <citation type="submission" date="2022-10" db="EMBL/GenBank/DDBJ databases">
        <title>The WGS of Solirubrobacter ginsenosidimutans DSM 21036.</title>
        <authorList>
            <person name="Jiang Z."/>
        </authorList>
    </citation>
    <scope>NUCLEOTIDE SEQUENCE</scope>
    <source>
        <strain evidence="4">DSM 21036</strain>
    </source>
</reference>
<sequence>MTSTATATRSPYTAIREAFVSERRLTIDSGHAFRRDIERRHALRSLVTNPGSVLERHRRDVRAGADVLTTATWGVAAAAWLSTEPDRWMAVARRGIRLARLAIAAQKRVGEVAVAFSVDASVDLPDGGLTMNRLARVLAAEGPDLLLVEARSEAQPSLPATVKSLDTTRLPVWLSLPRAPHEIDWLVRSGRRTRLVDVGPAAVGDGPIEITRW</sequence>
<comment type="caution">
    <text evidence="4">The sequence shown here is derived from an EMBL/GenBank/DDBJ whole genome shotgun (WGS) entry which is preliminary data.</text>
</comment>
<dbReference type="InterPro" id="IPR003726">
    <property type="entry name" value="HCY_dom"/>
</dbReference>